<organism evidence="2 3">
    <name type="scientific">Limnohabitans curvus</name>
    <dbReference type="NCBI Taxonomy" id="323423"/>
    <lineage>
        <taxon>Bacteria</taxon>
        <taxon>Pseudomonadati</taxon>
        <taxon>Pseudomonadota</taxon>
        <taxon>Betaproteobacteria</taxon>
        <taxon>Burkholderiales</taxon>
        <taxon>Comamonadaceae</taxon>
        <taxon>Limnohabitans</taxon>
    </lineage>
</organism>
<dbReference type="InterPro" id="IPR032710">
    <property type="entry name" value="NTF2-like_dom_sf"/>
</dbReference>
<dbReference type="CDD" id="cd00531">
    <property type="entry name" value="NTF2_like"/>
    <property type="match status" value="1"/>
</dbReference>
<dbReference type="EMBL" id="NESP01000001">
    <property type="protein sequence ID" value="PUE59340.1"/>
    <property type="molecule type" value="Genomic_DNA"/>
</dbReference>
<dbReference type="InterPro" id="IPR037401">
    <property type="entry name" value="SnoaL-like"/>
</dbReference>
<keyword evidence="2" id="KW-0413">Isomerase</keyword>
<dbReference type="Proteomes" id="UP000251341">
    <property type="component" value="Unassembled WGS sequence"/>
</dbReference>
<evidence type="ECO:0000313" key="3">
    <source>
        <dbReference type="Proteomes" id="UP000251341"/>
    </source>
</evidence>
<dbReference type="SUPFAM" id="SSF54427">
    <property type="entry name" value="NTF2-like"/>
    <property type="match status" value="1"/>
</dbReference>
<comment type="caution">
    <text evidence="2">The sequence shown here is derived from an EMBL/GenBank/DDBJ whole genome shotgun (WGS) entry which is preliminary data.</text>
</comment>
<accession>A0A315EN62</accession>
<dbReference type="Gene3D" id="3.10.450.50">
    <property type="match status" value="1"/>
</dbReference>
<dbReference type="AlphaFoldDB" id="A0A315EN62"/>
<name>A0A315EN62_9BURK</name>
<keyword evidence="3" id="KW-1185">Reference proteome</keyword>
<sequence length="155" mass="17738">MPFQLTQPDSPEAALQRVVHFFEHLQPGDVARVGQLYTADAQFKDPFNEVQGISAIAHIFTHMFEALEAPRFVITQQVQNGAQCFVTWDFFFSAPRMDDGAIQTIRGATHFVLREEAGVWRVAVHRDYWDAAEELYEKLPVVGSVMRWLKKRANS</sequence>
<protein>
    <submittedName>
        <fullName evidence="2">Isomerase</fullName>
    </submittedName>
</protein>
<dbReference type="RefSeq" id="WP_108359426.1">
    <property type="nucleotide sequence ID" value="NZ_NESP01000001.1"/>
</dbReference>
<reference evidence="2 3" key="1">
    <citation type="submission" date="2017-04" db="EMBL/GenBank/DDBJ databases">
        <title>Unexpected and diverse lifestyles within the genus Limnohabitans.</title>
        <authorList>
            <person name="Kasalicky V."/>
            <person name="Mehrshad M."/>
            <person name="Andrei S.-A."/>
            <person name="Salcher M."/>
            <person name="Kratochvilova H."/>
            <person name="Simek K."/>
            <person name="Ghai R."/>
        </authorList>
    </citation>
    <scope>NUCLEOTIDE SEQUENCE [LARGE SCALE GENOMIC DNA]</scope>
    <source>
        <strain evidence="2 3">MWH-C5</strain>
    </source>
</reference>
<gene>
    <name evidence="2" type="ORF">B9Z44_07020</name>
</gene>
<proteinExistence type="predicted"/>
<feature type="domain" description="SnoaL-like" evidence="1">
    <location>
        <begin position="18"/>
        <end position="115"/>
    </location>
</feature>
<dbReference type="GO" id="GO:0016853">
    <property type="term" value="F:isomerase activity"/>
    <property type="evidence" value="ECO:0007669"/>
    <property type="project" value="UniProtKB-KW"/>
</dbReference>
<evidence type="ECO:0000259" key="1">
    <source>
        <dbReference type="Pfam" id="PF12680"/>
    </source>
</evidence>
<evidence type="ECO:0000313" key="2">
    <source>
        <dbReference type="EMBL" id="PUE59340.1"/>
    </source>
</evidence>
<dbReference type="Pfam" id="PF12680">
    <property type="entry name" value="SnoaL_2"/>
    <property type="match status" value="1"/>
</dbReference>